<feature type="chain" id="PRO_5045256944" evidence="3">
    <location>
        <begin position="36"/>
        <end position="523"/>
    </location>
</feature>
<dbReference type="EMBL" id="JBEZUR010000084">
    <property type="protein sequence ID" value="MEU3558117.1"/>
    <property type="molecule type" value="Genomic_DNA"/>
</dbReference>
<dbReference type="InterPro" id="IPR008965">
    <property type="entry name" value="CBM2/CBM3_carb-bd_dom_sf"/>
</dbReference>
<reference evidence="5 6" key="1">
    <citation type="submission" date="2024-06" db="EMBL/GenBank/DDBJ databases">
        <title>The Natural Products Discovery Center: Release of the First 8490 Sequenced Strains for Exploring Actinobacteria Biosynthetic Diversity.</title>
        <authorList>
            <person name="Kalkreuter E."/>
            <person name="Kautsar S.A."/>
            <person name="Yang D."/>
            <person name="Bader C.D."/>
            <person name="Teijaro C.N."/>
            <person name="Fluegel L."/>
            <person name="Davis C.M."/>
            <person name="Simpson J.R."/>
            <person name="Lauterbach L."/>
            <person name="Steele A.D."/>
            <person name="Gui C."/>
            <person name="Meng S."/>
            <person name="Li G."/>
            <person name="Viehrig K."/>
            <person name="Ye F."/>
            <person name="Su P."/>
            <person name="Kiefer A.F."/>
            <person name="Nichols A."/>
            <person name="Cepeda A.J."/>
            <person name="Yan W."/>
            <person name="Fan B."/>
            <person name="Jiang Y."/>
            <person name="Adhikari A."/>
            <person name="Zheng C.-J."/>
            <person name="Schuster L."/>
            <person name="Cowan T.M."/>
            <person name="Smanski M.J."/>
            <person name="Chevrette M.G."/>
            <person name="De Carvalho L.P.S."/>
            <person name="Shen B."/>
        </authorList>
    </citation>
    <scope>NUCLEOTIDE SEQUENCE [LARGE SCALE GENOMIC DNA]</scope>
    <source>
        <strain evidence="5 6">NPDC038104</strain>
    </source>
</reference>
<dbReference type="PANTHER" id="PTHR19328:SF75">
    <property type="entry name" value="ALDOSE SUGAR DEHYDROGENASE YLII"/>
    <property type="match status" value="1"/>
</dbReference>
<dbReference type="InterPro" id="IPR012291">
    <property type="entry name" value="CBM2_carb-bd_dom_sf"/>
</dbReference>
<dbReference type="Pfam" id="PF00553">
    <property type="entry name" value="CBM_2"/>
    <property type="match status" value="1"/>
</dbReference>
<name>A0ABV2YQV3_9ACTN</name>
<evidence type="ECO:0000313" key="5">
    <source>
        <dbReference type="EMBL" id="MEU3558117.1"/>
    </source>
</evidence>
<feature type="domain" description="CBM2" evidence="4">
    <location>
        <begin position="411"/>
        <end position="520"/>
    </location>
</feature>
<dbReference type="RefSeq" id="WP_108955909.1">
    <property type="nucleotide sequence ID" value="NZ_BEVZ01000006.1"/>
</dbReference>
<dbReference type="SUPFAM" id="SSF50952">
    <property type="entry name" value="Soluble quinoprotein glucose dehydrogenase"/>
    <property type="match status" value="1"/>
</dbReference>
<dbReference type="InterPro" id="IPR011041">
    <property type="entry name" value="Quinoprot_gluc/sorb_DH_b-prop"/>
</dbReference>
<dbReference type="Pfam" id="PF07995">
    <property type="entry name" value="GSDH"/>
    <property type="match status" value="1"/>
</dbReference>
<feature type="signal peptide" evidence="3">
    <location>
        <begin position="1"/>
        <end position="35"/>
    </location>
</feature>
<dbReference type="SUPFAM" id="SSF49384">
    <property type="entry name" value="Carbohydrate-binding domain"/>
    <property type="match status" value="1"/>
</dbReference>
<dbReference type="PANTHER" id="PTHR19328">
    <property type="entry name" value="HEDGEHOG-INTERACTING PROTEIN"/>
    <property type="match status" value="1"/>
</dbReference>
<dbReference type="Proteomes" id="UP001550850">
    <property type="component" value="Unassembled WGS sequence"/>
</dbReference>
<gene>
    <name evidence="5" type="ORF">AB0E65_28520</name>
</gene>
<evidence type="ECO:0000259" key="4">
    <source>
        <dbReference type="PROSITE" id="PS51173"/>
    </source>
</evidence>
<dbReference type="InterPro" id="IPR012938">
    <property type="entry name" value="Glc/Sorbosone_DH"/>
</dbReference>
<dbReference type="PROSITE" id="PS51173">
    <property type="entry name" value="CBM2"/>
    <property type="match status" value="1"/>
</dbReference>
<accession>A0ABV2YQV3</accession>
<dbReference type="InterPro" id="IPR011042">
    <property type="entry name" value="6-blade_b-propeller_TolB-like"/>
</dbReference>
<proteinExistence type="predicted"/>
<evidence type="ECO:0000256" key="3">
    <source>
        <dbReference type="SAM" id="SignalP"/>
    </source>
</evidence>
<organism evidence="5 6">
    <name type="scientific">Streptomyces fragilis</name>
    <dbReference type="NCBI Taxonomy" id="67301"/>
    <lineage>
        <taxon>Bacteria</taxon>
        <taxon>Bacillati</taxon>
        <taxon>Actinomycetota</taxon>
        <taxon>Actinomycetes</taxon>
        <taxon>Kitasatosporales</taxon>
        <taxon>Streptomycetaceae</taxon>
        <taxon>Streptomyces</taxon>
    </lineage>
</organism>
<sequence length="523" mass="55892">MPYLPYPLKRRLPRRWSGLLLALPLVLSGPFTLPAASAEAPPAKVSRTAAAVPPLEEVAATTTQVASGLRRPTAIAAPSDGTGRLFITEKSGRVRVYQPGTGLSSTPLLDIVDKVDESGNERGLLGIALPPDFTTSKKLYLAYTALPDAAVTLARYSLADQKLEVLLQQPHADYSNHNGGQLAFGPDGKLYMAIGDGGGSGDPFDTGQRKDTLLGKILRIDVSRSCGSLPYCVPADNPFVDTAGARGEIWLWGTRNPWKFSFDPADGSMWVADVGQGRWEEITQLTRAEQAGANLGWSCYEGPQVFDETQCASGARHTRQDFYYSPYNGNCAVIGGHVYHGKQFADLVGGTYIATDYCSSQVWALRPDGNGGFRQADIGDLPTQVTAVGTTQEGEFYVVNDLPGGLHKVSFQRTEPPCRVDVRKTAWGTGMTVDLTVTNTGTTPIDGWSLQFPLPYGQSVTSDWNTDLTHLGDIHTAVNAAHNAVIPPGGSVTLGYLVSHTGDASAPGRFTLDETPCARTGSS</sequence>
<comment type="caution">
    <text evidence="5">The sequence shown here is derived from an EMBL/GenBank/DDBJ whole genome shotgun (WGS) entry which is preliminary data.</text>
</comment>
<dbReference type="InterPro" id="IPR001919">
    <property type="entry name" value="CBD2"/>
</dbReference>
<evidence type="ECO:0000256" key="2">
    <source>
        <dbReference type="ARBA" id="ARBA00023326"/>
    </source>
</evidence>
<keyword evidence="2" id="KW-0624">Polysaccharide degradation</keyword>
<keyword evidence="2" id="KW-0119">Carbohydrate metabolism</keyword>
<dbReference type="Gene3D" id="2.120.10.30">
    <property type="entry name" value="TolB, C-terminal domain"/>
    <property type="match status" value="1"/>
</dbReference>
<protein>
    <submittedName>
        <fullName evidence="5">PQQ-dependent sugar dehydrogenase</fullName>
    </submittedName>
</protein>
<evidence type="ECO:0000256" key="1">
    <source>
        <dbReference type="ARBA" id="ARBA00022729"/>
    </source>
</evidence>
<keyword evidence="1 3" id="KW-0732">Signal</keyword>
<evidence type="ECO:0000313" key="6">
    <source>
        <dbReference type="Proteomes" id="UP001550850"/>
    </source>
</evidence>
<dbReference type="SMART" id="SM00637">
    <property type="entry name" value="CBD_II"/>
    <property type="match status" value="1"/>
</dbReference>
<keyword evidence="6" id="KW-1185">Reference proteome</keyword>
<dbReference type="Gene3D" id="2.60.40.290">
    <property type="match status" value="1"/>
</dbReference>